<proteinExistence type="predicted"/>
<keyword evidence="2" id="KW-1185">Reference proteome</keyword>
<dbReference type="KEGG" id="rsz:108832556"/>
<evidence type="ECO:0000259" key="1">
    <source>
        <dbReference type="Pfam" id="PF13966"/>
    </source>
</evidence>
<dbReference type="PANTHER" id="PTHR33116:SF84">
    <property type="entry name" value="RNA-DIRECTED DNA POLYMERASE"/>
    <property type="match status" value="1"/>
</dbReference>
<organism evidence="2 3">
    <name type="scientific">Raphanus sativus</name>
    <name type="common">Radish</name>
    <name type="synonym">Raphanus raphanistrum var. sativus</name>
    <dbReference type="NCBI Taxonomy" id="3726"/>
    <lineage>
        <taxon>Eukaryota</taxon>
        <taxon>Viridiplantae</taxon>
        <taxon>Streptophyta</taxon>
        <taxon>Embryophyta</taxon>
        <taxon>Tracheophyta</taxon>
        <taxon>Spermatophyta</taxon>
        <taxon>Magnoliopsida</taxon>
        <taxon>eudicotyledons</taxon>
        <taxon>Gunneridae</taxon>
        <taxon>Pentapetalae</taxon>
        <taxon>rosids</taxon>
        <taxon>malvids</taxon>
        <taxon>Brassicales</taxon>
        <taxon>Brassicaceae</taxon>
        <taxon>Brassiceae</taxon>
        <taxon>Raphanus</taxon>
    </lineage>
</organism>
<dbReference type="PANTHER" id="PTHR33116">
    <property type="entry name" value="REVERSE TRANSCRIPTASE ZINC-BINDING DOMAIN-CONTAINING PROTEIN-RELATED-RELATED"/>
    <property type="match status" value="1"/>
</dbReference>
<dbReference type="RefSeq" id="XP_018461533.1">
    <property type="nucleotide sequence ID" value="XM_018606031.1"/>
</dbReference>
<dbReference type="InterPro" id="IPR026960">
    <property type="entry name" value="RVT-Znf"/>
</dbReference>
<reference evidence="3" key="2">
    <citation type="submission" date="2025-08" db="UniProtKB">
        <authorList>
            <consortium name="RefSeq"/>
        </authorList>
    </citation>
    <scope>IDENTIFICATION</scope>
    <source>
        <tissue evidence="3">Leaf</tissue>
    </source>
</reference>
<sequence>MWKKVLKTREIAKKLYRVEVRNGKSTSFWHESWSSLGCLKDLLGNGNPFDLGISIEATVEDSWKHRRRNHRVLILNRVEEEIESCKIKRTQEEDMSLWMNSKGHYKRSFSSRETWRATREIHQQCQWHKEVWFKYATPKYSFILWLAMKGRMTTGDRMRNWNGGANINVSCVLCNEPLETVEHLFFECIYSAEIWETLMKGVLLDKLTVKWEELMRIMRDSSNGKMKLFIIKYVFQTSVNMIWRERNRRRHGEKASTTSLLIKLIDKNLRNKLTLVQREGDMDIGKGMVYWFSTR</sequence>
<dbReference type="AlphaFoldDB" id="A0A6J0LNU8"/>
<protein>
    <submittedName>
        <fullName evidence="3">Uncharacterized protein LOC108832556</fullName>
    </submittedName>
</protein>
<accession>A0A6J0LNU8</accession>
<name>A0A6J0LNU8_RAPSA</name>
<evidence type="ECO:0000313" key="3">
    <source>
        <dbReference type="RefSeq" id="XP_018461533.1"/>
    </source>
</evidence>
<dbReference type="OrthoDB" id="1094161at2759"/>
<evidence type="ECO:0000313" key="2">
    <source>
        <dbReference type="Proteomes" id="UP000504610"/>
    </source>
</evidence>
<dbReference type="Pfam" id="PF13966">
    <property type="entry name" value="zf-RVT"/>
    <property type="match status" value="1"/>
</dbReference>
<reference evidence="2" key="1">
    <citation type="journal article" date="2019" name="Database">
        <title>The radish genome database (RadishGD): an integrated information resource for radish genomics.</title>
        <authorList>
            <person name="Yu H.J."/>
            <person name="Baek S."/>
            <person name="Lee Y.J."/>
            <person name="Cho A."/>
            <person name="Mun J.H."/>
        </authorList>
    </citation>
    <scope>NUCLEOTIDE SEQUENCE [LARGE SCALE GENOMIC DNA]</scope>
    <source>
        <strain evidence="2">cv. WK10039</strain>
    </source>
</reference>
<dbReference type="GeneID" id="108832556"/>
<gene>
    <name evidence="3" type="primary">LOC108832556</name>
</gene>
<feature type="domain" description="Reverse transcriptase zinc-binding" evidence="1">
    <location>
        <begin position="109"/>
        <end position="195"/>
    </location>
</feature>
<dbReference type="Proteomes" id="UP000504610">
    <property type="component" value="Chromosome 4"/>
</dbReference>